<dbReference type="OrthoDB" id="106623at2759"/>
<name>A0A9Q0KP70_9MAGN</name>
<dbReference type="InterPro" id="IPR027417">
    <property type="entry name" value="P-loop_NTPase"/>
</dbReference>
<dbReference type="GO" id="GO:0005524">
    <property type="term" value="F:ATP binding"/>
    <property type="evidence" value="ECO:0007669"/>
    <property type="project" value="InterPro"/>
</dbReference>
<comment type="caution">
    <text evidence="2">The sequence shown here is derived from an EMBL/GenBank/DDBJ whole genome shotgun (WGS) entry which is preliminary data.</text>
</comment>
<dbReference type="Pfam" id="PF00485">
    <property type="entry name" value="PRK"/>
    <property type="match status" value="1"/>
</dbReference>
<evidence type="ECO:0000259" key="1">
    <source>
        <dbReference type="Pfam" id="PF00485"/>
    </source>
</evidence>
<keyword evidence="3" id="KW-1185">Reference proteome</keyword>
<evidence type="ECO:0000313" key="3">
    <source>
        <dbReference type="Proteomes" id="UP001141806"/>
    </source>
</evidence>
<organism evidence="2 3">
    <name type="scientific">Protea cynaroides</name>
    <dbReference type="NCBI Taxonomy" id="273540"/>
    <lineage>
        <taxon>Eukaryota</taxon>
        <taxon>Viridiplantae</taxon>
        <taxon>Streptophyta</taxon>
        <taxon>Embryophyta</taxon>
        <taxon>Tracheophyta</taxon>
        <taxon>Spermatophyta</taxon>
        <taxon>Magnoliopsida</taxon>
        <taxon>Proteales</taxon>
        <taxon>Proteaceae</taxon>
        <taxon>Protea</taxon>
    </lineage>
</organism>
<dbReference type="AlphaFoldDB" id="A0A9Q0KP70"/>
<proteinExistence type="predicted"/>
<dbReference type="InterPro" id="IPR006083">
    <property type="entry name" value="PRK/URK"/>
</dbReference>
<reference evidence="2" key="1">
    <citation type="journal article" date="2023" name="Plant J.">
        <title>The genome of the king protea, Protea cynaroides.</title>
        <authorList>
            <person name="Chang J."/>
            <person name="Duong T.A."/>
            <person name="Schoeman C."/>
            <person name="Ma X."/>
            <person name="Roodt D."/>
            <person name="Barker N."/>
            <person name="Li Z."/>
            <person name="Van de Peer Y."/>
            <person name="Mizrachi E."/>
        </authorList>
    </citation>
    <scope>NUCLEOTIDE SEQUENCE</scope>
    <source>
        <tissue evidence="2">Young leaves</tissue>
    </source>
</reference>
<evidence type="ECO:0000313" key="2">
    <source>
        <dbReference type="EMBL" id="KAJ4974120.1"/>
    </source>
</evidence>
<dbReference type="EMBL" id="JAMYWD010000004">
    <property type="protein sequence ID" value="KAJ4974120.1"/>
    <property type="molecule type" value="Genomic_DNA"/>
</dbReference>
<protein>
    <recommendedName>
        <fullName evidence="1">Phosphoribulokinase/uridine kinase domain-containing protein</fullName>
    </recommendedName>
</protein>
<feature type="domain" description="Phosphoribulokinase/uridine kinase" evidence="1">
    <location>
        <begin position="57"/>
        <end position="98"/>
    </location>
</feature>
<dbReference type="Proteomes" id="UP001141806">
    <property type="component" value="Unassembled WGS sequence"/>
</dbReference>
<dbReference type="Gene3D" id="3.40.50.300">
    <property type="entry name" value="P-loop containing nucleotide triphosphate hydrolases"/>
    <property type="match status" value="1"/>
</dbReference>
<accession>A0A9Q0KP70</accession>
<gene>
    <name evidence="2" type="ORF">NE237_007294</name>
</gene>
<sequence>MRELIETKSGKKVHHRFWVNRRIPHTTKSSQFDFFPGPPSSLPSICDWASVASFLMLLQLVNPSNVIIMEGILLFHDTRVQELMKMKLFVDTAEGLCFPYPLSQKY</sequence>
<dbReference type="GO" id="GO:0016301">
    <property type="term" value="F:kinase activity"/>
    <property type="evidence" value="ECO:0007669"/>
    <property type="project" value="InterPro"/>
</dbReference>